<gene>
    <name evidence="5" type="primary">amiA</name>
    <name evidence="5" type="ordered locus">wcw_0354</name>
</gene>
<dbReference type="OrthoDB" id="9806267at2"/>
<protein>
    <recommendedName>
        <fullName evidence="2">N-acetylmuramoyl-L-alanine amidase</fullName>
        <ecNumber evidence="2">3.5.1.28</ecNumber>
    </recommendedName>
</protein>
<organism evidence="5 6">
    <name type="scientific">Waddlia chondrophila (strain ATCC VR-1470 / WSU 86-1044)</name>
    <dbReference type="NCBI Taxonomy" id="716544"/>
    <lineage>
        <taxon>Bacteria</taxon>
        <taxon>Pseudomonadati</taxon>
        <taxon>Chlamydiota</taxon>
        <taxon>Chlamydiia</taxon>
        <taxon>Parachlamydiales</taxon>
        <taxon>Waddliaceae</taxon>
        <taxon>Waddlia</taxon>
    </lineage>
</organism>
<reference evidence="5 6" key="1">
    <citation type="journal article" date="2010" name="PLoS ONE">
        <title>The Waddlia genome: a window into chlamydial biology.</title>
        <authorList>
            <person name="Bertelli C."/>
            <person name="Collyn F."/>
            <person name="Croxatto A."/>
            <person name="Ruckert C."/>
            <person name="Polkinghorne A."/>
            <person name="Kebbi-Beghdadi C."/>
            <person name="Goesmann A."/>
            <person name="Vaughan L."/>
            <person name="Greub G."/>
        </authorList>
    </citation>
    <scope>NUCLEOTIDE SEQUENCE [LARGE SCALE GENOMIC DNA]</scope>
    <source>
        <strain evidence="6">ATCC VR-1470 / WSU 86-1044</strain>
    </source>
</reference>
<keyword evidence="3 5" id="KW-0378">Hydrolase</keyword>
<dbReference type="GO" id="GO:0008745">
    <property type="term" value="F:N-acetylmuramoyl-L-alanine amidase activity"/>
    <property type="evidence" value="ECO:0007669"/>
    <property type="project" value="UniProtKB-EC"/>
</dbReference>
<proteinExistence type="predicted"/>
<dbReference type="PROSITE" id="PS51257">
    <property type="entry name" value="PROKAR_LIPOPROTEIN"/>
    <property type="match status" value="1"/>
</dbReference>
<evidence type="ECO:0000259" key="4">
    <source>
        <dbReference type="SMART" id="SM00646"/>
    </source>
</evidence>
<dbReference type="CDD" id="cd02696">
    <property type="entry name" value="MurNAc-LAA"/>
    <property type="match status" value="1"/>
</dbReference>
<name>D6YUB7_WADCW</name>
<comment type="catalytic activity">
    <reaction evidence="1">
        <text>Hydrolyzes the link between N-acetylmuramoyl residues and L-amino acid residues in certain cell-wall glycopeptides.</text>
        <dbReference type="EC" id="3.5.1.28"/>
    </reaction>
</comment>
<dbReference type="AlphaFoldDB" id="D6YUB7"/>
<dbReference type="PANTHER" id="PTHR30404">
    <property type="entry name" value="N-ACETYLMURAMOYL-L-ALANINE AMIDASE"/>
    <property type="match status" value="1"/>
</dbReference>
<dbReference type="InterPro" id="IPR050695">
    <property type="entry name" value="N-acetylmuramoyl_amidase_3"/>
</dbReference>
<dbReference type="STRING" id="716544.wcw_0354"/>
<dbReference type="eggNOG" id="COG0860">
    <property type="taxonomic scope" value="Bacteria"/>
</dbReference>
<dbReference type="InterPro" id="IPR002508">
    <property type="entry name" value="MurNAc-LAA_cat"/>
</dbReference>
<accession>D6YUB7</accession>
<evidence type="ECO:0000256" key="2">
    <source>
        <dbReference type="ARBA" id="ARBA00011901"/>
    </source>
</evidence>
<dbReference type="RefSeq" id="WP_013181456.1">
    <property type="nucleotide sequence ID" value="NC_014225.1"/>
</dbReference>
<dbReference type="GO" id="GO:0009253">
    <property type="term" value="P:peptidoglycan catabolic process"/>
    <property type="evidence" value="ECO:0007669"/>
    <property type="project" value="InterPro"/>
</dbReference>
<dbReference type="EC" id="3.5.1.28" evidence="2"/>
<dbReference type="Gene3D" id="3.40.630.40">
    <property type="entry name" value="Zn-dependent exopeptidases"/>
    <property type="match status" value="1"/>
</dbReference>
<feature type="domain" description="MurNAc-LAA" evidence="4">
    <location>
        <begin position="109"/>
        <end position="225"/>
    </location>
</feature>
<dbReference type="SMART" id="SM00646">
    <property type="entry name" value="Ami_3"/>
    <property type="match status" value="1"/>
</dbReference>
<dbReference type="Pfam" id="PF01520">
    <property type="entry name" value="Amidase_3"/>
    <property type="match status" value="1"/>
</dbReference>
<dbReference type="KEGG" id="wch:wcw_0354"/>
<evidence type="ECO:0000256" key="3">
    <source>
        <dbReference type="ARBA" id="ARBA00022801"/>
    </source>
</evidence>
<evidence type="ECO:0000313" key="5">
    <source>
        <dbReference type="EMBL" id="ADI37728.1"/>
    </source>
</evidence>
<sequence>MIKRWIKNVWVGLIAVVFAGCASKSPEWERSDHEVAAVRVRREAVRPVIVIDAGHGGKDLGAKCPDPQTEEKALNLQTALLLNQFLQQKGYQTILTRGEDFFVPLKMRADFANSNRATLFVSVHYNSAPNKAAEGVEVYYYDNQDDLVRTSRSKILAQKVLDRVIASTKMKSRGIKNGNFAVIRETRMPAILIEGGFMTNEKELARLRDPAHIQRIAESIANGVQDYLRS</sequence>
<dbReference type="HOGENOM" id="CLU_014322_7_1_0"/>
<dbReference type="Proteomes" id="UP000001505">
    <property type="component" value="Chromosome"/>
</dbReference>
<evidence type="ECO:0000256" key="1">
    <source>
        <dbReference type="ARBA" id="ARBA00001561"/>
    </source>
</evidence>
<keyword evidence="6" id="KW-1185">Reference proteome</keyword>
<dbReference type="PANTHER" id="PTHR30404:SF0">
    <property type="entry name" value="N-ACETYLMURAMOYL-L-ALANINE AMIDASE AMIC"/>
    <property type="match status" value="1"/>
</dbReference>
<dbReference type="SUPFAM" id="SSF53187">
    <property type="entry name" value="Zn-dependent exopeptidases"/>
    <property type="match status" value="1"/>
</dbReference>
<dbReference type="GO" id="GO:0030288">
    <property type="term" value="C:outer membrane-bounded periplasmic space"/>
    <property type="evidence" value="ECO:0007669"/>
    <property type="project" value="TreeGrafter"/>
</dbReference>
<evidence type="ECO:0000313" key="6">
    <source>
        <dbReference type="Proteomes" id="UP000001505"/>
    </source>
</evidence>
<dbReference type="EMBL" id="CP001928">
    <property type="protein sequence ID" value="ADI37728.1"/>
    <property type="molecule type" value="Genomic_DNA"/>
</dbReference>